<reference evidence="8 10" key="3">
    <citation type="journal article" date="2016" name="Proc. Natl. Acad. Sci. U.S.A.">
        <title>Comparative genomics of biotechnologically important yeasts.</title>
        <authorList>
            <person name="Riley R."/>
            <person name="Haridas S."/>
            <person name="Wolfe K.H."/>
            <person name="Lopes M.R."/>
            <person name="Hittinger C.T."/>
            <person name="Goeker M."/>
            <person name="Salamov A.A."/>
            <person name="Wisecaver J.H."/>
            <person name="Long T.M."/>
            <person name="Calvey C.H."/>
            <person name="Aerts A.L."/>
            <person name="Barry K.W."/>
            <person name="Choi C."/>
            <person name="Clum A."/>
            <person name="Coughlan A.Y."/>
            <person name="Deshpande S."/>
            <person name="Douglass A.P."/>
            <person name="Hanson S.J."/>
            <person name="Klenk H.-P."/>
            <person name="LaButti K.M."/>
            <person name="Lapidus A."/>
            <person name="Lindquist E.A."/>
            <person name="Lipzen A.M."/>
            <person name="Meier-Kolthoff J.P."/>
            <person name="Ohm R.A."/>
            <person name="Otillar R.P."/>
            <person name="Pangilinan J.L."/>
            <person name="Peng Y."/>
            <person name="Rokas A."/>
            <person name="Rosa C.A."/>
            <person name="Scheuner C."/>
            <person name="Sibirny A.A."/>
            <person name="Slot J.C."/>
            <person name="Stielow J.B."/>
            <person name="Sun H."/>
            <person name="Kurtzman C.P."/>
            <person name="Blackwell M."/>
            <person name="Grigoriev I.V."/>
            <person name="Jeffries T.W."/>
        </authorList>
    </citation>
    <scope>NUCLEOTIDE SEQUENCE [LARGE SCALE GENOMIC DNA]</scope>
    <source>
        <strain evidence="10">ATCC 18201 / CBS 1600 / BCRC 20928 / JCM 3617 / NBRC 0987 / NRRL Y-1542</strain>
        <strain evidence="8">NRRL Y-1542</strain>
    </source>
</reference>
<evidence type="ECO:0000256" key="3">
    <source>
        <dbReference type="ARBA" id="ARBA00022989"/>
    </source>
</evidence>
<comment type="subcellular location">
    <subcellularLocation>
        <location evidence="1">Membrane</location>
        <topology evidence="1">Multi-pass membrane protein</topology>
    </subcellularLocation>
</comment>
<dbReference type="OMA" id="YNEICID"/>
<dbReference type="GO" id="GO:0048471">
    <property type="term" value="C:perinuclear region of cytoplasm"/>
    <property type="evidence" value="ECO:0007669"/>
    <property type="project" value="TreeGrafter"/>
</dbReference>
<dbReference type="STRING" id="983966.A0A0H5C7Z4"/>
<accession>A0A1E4RVT9</accession>
<dbReference type="InterPro" id="IPR019325">
    <property type="entry name" value="NEDD4/Bsd2"/>
</dbReference>
<dbReference type="GeneID" id="30990152"/>
<dbReference type="GO" id="GO:0016020">
    <property type="term" value="C:membrane"/>
    <property type="evidence" value="ECO:0007669"/>
    <property type="project" value="UniProtKB-SubCell"/>
</dbReference>
<keyword evidence="4 6" id="KW-0472">Membrane</keyword>
<organism evidence="7 9">
    <name type="scientific">Cyberlindnera jadinii (strain ATCC 18201 / CBS 1600 / BCRC 20928 / JCM 3617 / NBRC 0987 / NRRL Y-1542)</name>
    <name type="common">Torula yeast</name>
    <name type="synonym">Candida utilis</name>
    <dbReference type="NCBI Taxonomy" id="983966"/>
    <lineage>
        <taxon>Eukaryota</taxon>
        <taxon>Fungi</taxon>
        <taxon>Dikarya</taxon>
        <taxon>Ascomycota</taxon>
        <taxon>Saccharomycotina</taxon>
        <taxon>Saccharomycetes</taxon>
        <taxon>Phaffomycetales</taxon>
        <taxon>Phaffomycetaceae</taxon>
        <taxon>Cyberlindnera</taxon>
    </lineage>
</organism>
<dbReference type="OrthoDB" id="10003116at2759"/>
<dbReference type="GO" id="GO:0006511">
    <property type="term" value="P:ubiquitin-dependent protein catabolic process"/>
    <property type="evidence" value="ECO:0007669"/>
    <property type="project" value="TreeGrafter"/>
</dbReference>
<feature type="compositionally biased region" description="Polar residues" evidence="5">
    <location>
        <begin position="50"/>
        <end position="70"/>
    </location>
</feature>
<dbReference type="PANTHER" id="PTHR13396:SF5">
    <property type="entry name" value="NEDD4 FAMILY INTERACTING PROTEIN"/>
    <property type="match status" value="1"/>
</dbReference>
<sequence length="355" mass="38109">MSASSNPLGSPNTNLLSSFQQSLHDDANGVSKNSSDDRLDDGESVEGVTRSMQETMFNAESSSTTNNRNGDQPGTSGTQGNGSGNAEQLSSGKILSMSTVCNGFNILDRVFKRKGASSTLLSSHSSNMHSVGGGSENDGVFNNMSAKPDANPQLDSDKPPTYDEAAADATPPYWENSILSPGFEDEVFVDGLPVGNIVNFLWNLMVSSTFQFVGFLLTYVLHTSHAAKQGSRAGLGITFMTYSYTMFPSLKKLNLGNEDLESERIEISSPTNFDEQSYDLSGTVDHFDSSLSSGADMSIESTQSTKAVVFSCFIAALGVYIFVKAFIDYHRARKMEEVILAPPSNLPPSSPDEIV</sequence>
<feature type="transmembrane region" description="Helical" evidence="6">
    <location>
        <begin position="307"/>
        <end position="327"/>
    </location>
</feature>
<name>A0A0H5C7Z4_CYBJN</name>
<dbReference type="Proteomes" id="UP000094389">
    <property type="component" value="Unassembled WGS sequence"/>
</dbReference>
<dbReference type="GO" id="GO:0007034">
    <property type="term" value="P:vacuolar transport"/>
    <property type="evidence" value="ECO:0007669"/>
    <property type="project" value="InterPro"/>
</dbReference>
<dbReference type="GO" id="GO:0031398">
    <property type="term" value="P:positive regulation of protein ubiquitination"/>
    <property type="evidence" value="ECO:0007669"/>
    <property type="project" value="TreeGrafter"/>
</dbReference>
<evidence type="ECO:0000313" key="9">
    <source>
        <dbReference type="Proteomes" id="UP000038830"/>
    </source>
</evidence>
<protein>
    <submittedName>
        <fullName evidence="7">BSD2 protein</fullName>
    </submittedName>
</protein>
<dbReference type="AlphaFoldDB" id="A0A0H5C7Z4"/>
<dbReference type="EMBL" id="KV453941">
    <property type="protein sequence ID" value="ODV71366.1"/>
    <property type="molecule type" value="Genomic_DNA"/>
</dbReference>
<keyword evidence="10" id="KW-1185">Reference proteome</keyword>
<evidence type="ECO:0000256" key="4">
    <source>
        <dbReference type="ARBA" id="ARBA00023136"/>
    </source>
</evidence>
<evidence type="ECO:0000313" key="7">
    <source>
        <dbReference type="EMBL" id="CEP24306.1"/>
    </source>
</evidence>
<dbReference type="GO" id="GO:0005794">
    <property type="term" value="C:Golgi apparatus"/>
    <property type="evidence" value="ECO:0007669"/>
    <property type="project" value="TreeGrafter"/>
</dbReference>
<dbReference type="Pfam" id="PF10176">
    <property type="entry name" value="NEDD4_Bsd2"/>
    <property type="match status" value="1"/>
</dbReference>
<dbReference type="PANTHER" id="PTHR13396">
    <property type="entry name" value="NEDD4 FAMILY INTERACTING PROTEIN 1/2"/>
    <property type="match status" value="1"/>
</dbReference>
<evidence type="ECO:0000256" key="1">
    <source>
        <dbReference type="ARBA" id="ARBA00004141"/>
    </source>
</evidence>
<dbReference type="CDD" id="cd22212">
    <property type="entry name" value="NDFIP-like"/>
    <property type="match status" value="1"/>
</dbReference>
<reference evidence="9" key="2">
    <citation type="journal article" date="2015" name="J. Biotechnol.">
        <title>The structure of the Cyberlindnera jadinii genome and its relation to Candida utilis analyzed by the occurrence of single nucleotide polymorphisms.</title>
        <authorList>
            <person name="Rupp O."/>
            <person name="Brinkrolf K."/>
            <person name="Buerth C."/>
            <person name="Kunigo M."/>
            <person name="Schneider J."/>
            <person name="Jaenicke S."/>
            <person name="Goesmann A."/>
            <person name="Puehler A."/>
            <person name="Jaeger K.-E."/>
            <person name="Ernst J.F."/>
        </authorList>
    </citation>
    <scope>NUCLEOTIDE SEQUENCE [LARGE SCALE GENOMIC DNA]</scope>
    <source>
        <strain evidence="9">ATCC 18201 / CBS 1600 / BCRC 20928 / JCM 3617 / NBRC 0987 / NRRL Y-1542</strain>
    </source>
</reference>
<dbReference type="GO" id="GO:0030001">
    <property type="term" value="P:metal ion transport"/>
    <property type="evidence" value="ECO:0007669"/>
    <property type="project" value="InterPro"/>
</dbReference>
<feature type="region of interest" description="Disordered" evidence="5">
    <location>
        <begin position="1"/>
        <end position="89"/>
    </location>
</feature>
<dbReference type="Proteomes" id="UP000038830">
    <property type="component" value="Unassembled WGS sequence"/>
</dbReference>
<evidence type="ECO:0000256" key="6">
    <source>
        <dbReference type="SAM" id="Phobius"/>
    </source>
</evidence>
<keyword evidence="3 6" id="KW-1133">Transmembrane helix</keyword>
<evidence type="ECO:0000256" key="5">
    <source>
        <dbReference type="SAM" id="MobiDB-lite"/>
    </source>
</evidence>
<gene>
    <name evidence="7" type="primary">BSD2</name>
    <name evidence="7" type="ORF">BN1211_5103</name>
    <name evidence="8" type="ORF">CYBJADRAFT_169413</name>
</gene>
<evidence type="ECO:0000313" key="10">
    <source>
        <dbReference type="Proteomes" id="UP000094389"/>
    </source>
</evidence>
<keyword evidence="2 6" id="KW-0812">Transmembrane</keyword>
<dbReference type="GO" id="GO:0005783">
    <property type="term" value="C:endoplasmic reticulum"/>
    <property type="evidence" value="ECO:0007669"/>
    <property type="project" value="TreeGrafter"/>
</dbReference>
<evidence type="ECO:0000313" key="8">
    <source>
        <dbReference type="EMBL" id="ODV71366.1"/>
    </source>
</evidence>
<reference evidence="7" key="1">
    <citation type="submission" date="2014-12" db="EMBL/GenBank/DDBJ databases">
        <authorList>
            <person name="Jaenicke S."/>
        </authorList>
    </citation>
    <scope>NUCLEOTIDE SEQUENCE [LARGE SCALE GENOMIC DNA]</scope>
    <source>
        <strain evidence="7">CBS1600</strain>
    </source>
</reference>
<feature type="transmembrane region" description="Helical" evidence="6">
    <location>
        <begin position="233"/>
        <end position="250"/>
    </location>
</feature>
<feature type="transmembrane region" description="Helical" evidence="6">
    <location>
        <begin position="200"/>
        <end position="221"/>
    </location>
</feature>
<accession>A0A0H5C7Z4</accession>
<evidence type="ECO:0000256" key="2">
    <source>
        <dbReference type="ARBA" id="ARBA00022692"/>
    </source>
</evidence>
<dbReference type="EMBL" id="CDQK01000006">
    <property type="protein sequence ID" value="CEP24306.1"/>
    <property type="molecule type" value="Genomic_DNA"/>
</dbReference>
<proteinExistence type="predicted"/>
<dbReference type="RefSeq" id="XP_020068405.1">
    <property type="nucleotide sequence ID" value="XM_020215756.1"/>
</dbReference>
<feature type="region of interest" description="Disordered" evidence="5">
    <location>
        <begin position="122"/>
        <end position="165"/>
    </location>
</feature>
<feature type="compositionally biased region" description="Polar residues" evidence="5">
    <location>
        <begin position="1"/>
        <end position="22"/>
    </location>
</feature>